<dbReference type="GeneID" id="71854587"/>
<protein>
    <recommendedName>
        <fullName evidence="2">DUF7313 domain-containing protein</fullName>
    </recommendedName>
</protein>
<dbReference type="AlphaFoldDB" id="A0ABD5NX41"/>
<accession>A0ABD5NX41</accession>
<keyword evidence="1" id="KW-0812">Transmembrane</keyword>
<dbReference type="RefSeq" id="WP_246966659.1">
    <property type="nucleotide sequence ID" value="NZ_CP095397.1"/>
</dbReference>
<feature type="transmembrane region" description="Helical" evidence="1">
    <location>
        <begin position="20"/>
        <end position="41"/>
    </location>
</feature>
<name>A0ABD5NX41_9EURY</name>
<keyword evidence="1" id="KW-1133">Transmembrane helix</keyword>
<proteinExistence type="predicted"/>
<gene>
    <name evidence="3" type="ORF">ACFOZ7_06415</name>
</gene>
<feature type="transmembrane region" description="Helical" evidence="1">
    <location>
        <begin position="85"/>
        <end position="102"/>
    </location>
</feature>
<dbReference type="Proteomes" id="UP001595821">
    <property type="component" value="Unassembled WGS sequence"/>
</dbReference>
<feature type="domain" description="DUF7313" evidence="2">
    <location>
        <begin position="4"/>
        <end position="151"/>
    </location>
</feature>
<keyword evidence="1" id="KW-0472">Membrane</keyword>
<evidence type="ECO:0000313" key="3">
    <source>
        <dbReference type="EMBL" id="MFC4246629.1"/>
    </source>
</evidence>
<sequence>MITASLLGPVDILAQEVVSGVAIIEFVLLGLVIINLAARMIAHRGYVNAAREDGADGVSRSLFLEATDVLIVLGGFYYATVHLHGGVVFATLAVGMFITDFFEFEARLVEARKDAPLERPKAALFASALVFLYIAYQSLFFIIKPLWDAVI</sequence>
<dbReference type="Pfam" id="PF23995">
    <property type="entry name" value="DUF7313"/>
    <property type="match status" value="1"/>
</dbReference>
<feature type="transmembrane region" description="Helical" evidence="1">
    <location>
        <begin position="122"/>
        <end position="143"/>
    </location>
</feature>
<evidence type="ECO:0000259" key="2">
    <source>
        <dbReference type="Pfam" id="PF23995"/>
    </source>
</evidence>
<evidence type="ECO:0000313" key="4">
    <source>
        <dbReference type="Proteomes" id="UP001595821"/>
    </source>
</evidence>
<evidence type="ECO:0000256" key="1">
    <source>
        <dbReference type="SAM" id="Phobius"/>
    </source>
</evidence>
<feature type="transmembrane region" description="Helical" evidence="1">
    <location>
        <begin position="62"/>
        <end position="79"/>
    </location>
</feature>
<organism evidence="3 4">
    <name type="scientific">Natribaculum luteum</name>
    <dbReference type="NCBI Taxonomy" id="1586232"/>
    <lineage>
        <taxon>Archaea</taxon>
        <taxon>Methanobacteriati</taxon>
        <taxon>Methanobacteriota</taxon>
        <taxon>Stenosarchaea group</taxon>
        <taxon>Halobacteria</taxon>
        <taxon>Halobacteriales</taxon>
        <taxon>Natrialbaceae</taxon>
        <taxon>Natribaculum</taxon>
    </lineage>
</organism>
<dbReference type="InterPro" id="IPR055737">
    <property type="entry name" value="DUF7313"/>
</dbReference>
<dbReference type="EMBL" id="JBHSDJ010000013">
    <property type="protein sequence ID" value="MFC4246629.1"/>
    <property type="molecule type" value="Genomic_DNA"/>
</dbReference>
<reference evidence="3 4" key="1">
    <citation type="journal article" date="2014" name="Int. J. Syst. Evol. Microbiol.">
        <title>Complete genome sequence of Corynebacterium casei LMG S-19264T (=DSM 44701T), isolated from a smear-ripened cheese.</title>
        <authorList>
            <consortium name="US DOE Joint Genome Institute (JGI-PGF)"/>
            <person name="Walter F."/>
            <person name="Albersmeier A."/>
            <person name="Kalinowski J."/>
            <person name="Ruckert C."/>
        </authorList>
    </citation>
    <scope>NUCLEOTIDE SEQUENCE [LARGE SCALE GENOMIC DNA]</scope>
    <source>
        <strain evidence="3 4">IBRC-M 10912</strain>
    </source>
</reference>
<comment type="caution">
    <text evidence="3">The sequence shown here is derived from an EMBL/GenBank/DDBJ whole genome shotgun (WGS) entry which is preliminary data.</text>
</comment>